<gene>
    <name evidence="6" type="ORF">IBL28_10560</name>
</gene>
<name>A0A926JSE9_9FLAO</name>
<dbReference type="AlphaFoldDB" id="A0A926JSE9"/>
<dbReference type="GO" id="GO:0016020">
    <property type="term" value="C:membrane"/>
    <property type="evidence" value="ECO:0007669"/>
    <property type="project" value="UniProtKB-SubCell"/>
</dbReference>
<keyword evidence="2 5" id="KW-0812">Transmembrane</keyword>
<reference evidence="6 7" key="1">
    <citation type="submission" date="2020-09" db="EMBL/GenBank/DDBJ databases">
        <title>Sinomicrobium weinanense sp. nov., a halophilic bacteria isolated from saline-alkali soil.</title>
        <authorList>
            <person name="Wu P."/>
            <person name="Ren H."/>
            <person name="Mei Y."/>
            <person name="Liang Y."/>
            <person name="Chen Z."/>
        </authorList>
    </citation>
    <scope>NUCLEOTIDE SEQUENCE [LARGE SCALE GENOMIC DNA]</scope>
    <source>
        <strain evidence="6 7">FJxs</strain>
    </source>
</reference>
<evidence type="ECO:0000256" key="1">
    <source>
        <dbReference type="ARBA" id="ARBA00004141"/>
    </source>
</evidence>
<evidence type="ECO:0000256" key="5">
    <source>
        <dbReference type="SAM" id="Phobius"/>
    </source>
</evidence>
<evidence type="ECO:0000256" key="3">
    <source>
        <dbReference type="ARBA" id="ARBA00022989"/>
    </source>
</evidence>
<feature type="transmembrane region" description="Helical" evidence="5">
    <location>
        <begin position="77"/>
        <end position="98"/>
    </location>
</feature>
<comment type="subcellular location">
    <subcellularLocation>
        <location evidence="1">Membrane</location>
        <topology evidence="1">Multi-pass membrane protein</topology>
    </subcellularLocation>
</comment>
<evidence type="ECO:0000313" key="7">
    <source>
        <dbReference type="Proteomes" id="UP000653730"/>
    </source>
</evidence>
<dbReference type="EMBL" id="JACVDC010000027">
    <property type="protein sequence ID" value="MBC9796413.1"/>
    <property type="molecule type" value="Genomic_DNA"/>
</dbReference>
<comment type="caution">
    <text evidence="6">The sequence shown here is derived from an EMBL/GenBank/DDBJ whole genome shotgun (WGS) entry which is preliminary data.</text>
</comment>
<evidence type="ECO:0000256" key="4">
    <source>
        <dbReference type="ARBA" id="ARBA00023136"/>
    </source>
</evidence>
<keyword evidence="3 5" id="KW-1133">Transmembrane helix</keyword>
<organism evidence="6 7">
    <name type="scientific">Sinomicrobium weinanense</name>
    <dbReference type="NCBI Taxonomy" id="2842200"/>
    <lineage>
        <taxon>Bacteria</taxon>
        <taxon>Pseudomonadati</taxon>
        <taxon>Bacteroidota</taxon>
        <taxon>Flavobacteriia</taxon>
        <taxon>Flavobacteriales</taxon>
        <taxon>Flavobacteriaceae</taxon>
        <taxon>Sinomicrobium</taxon>
    </lineage>
</organism>
<protein>
    <submittedName>
        <fullName evidence="6">DoxX family protein</fullName>
    </submittedName>
</protein>
<accession>A0A926JSE9</accession>
<evidence type="ECO:0000313" key="6">
    <source>
        <dbReference type="EMBL" id="MBC9796413.1"/>
    </source>
</evidence>
<dbReference type="Pfam" id="PF13564">
    <property type="entry name" value="DoxX_2"/>
    <property type="match status" value="1"/>
</dbReference>
<feature type="transmembrane region" description="Helical" evidence="5">
    <location>
        <begin position="12"/>
        <end position="30"/>
    </location>
</feature>
<dbReference type="InterPro" id="IPR032808">
    <property type="entry name" value="DoxX"/>
</dbReference>
<feature type="transmembrane region" description="Helical" evidence="5">
    <location>
        <begin position="50"/>
        <end position="70"/>
    </location>
</feature>
<evidence type="ECO:0000256" key="2">
    <source>
        <dbReference type="ARBA" id="ARBA00022692"/>
    </source>
</evidence>
<keyword evidence="4 5" id="KW-0472">Membrane</keyword>
<feature type="transmembrane region" description="Helical" evidence="5">
    <location>
        <begin position="104"/>
        <end position="123"/>
    </location>
</feature>
<dbReference type="RefSeq" id="WP_187965559.1">
    <property type="nucleotide sequence ID" value="NZ_JAHKRR010000014.1"/>
</dbReference>
<sequence>MTKQKNFKVMNTILWIVQVFLAVTFIWAGTMKLFQSDELPWPWVKENPELVTISGIFDVLAGIGLTLPSLLRIQPKLTIYAAYGTVALMVSAIVFHIMRGEGNQIGFNIFILASAVFIVWGRLKKVPIKPKP</sequence>
<dbReference type="Proteomes" id="UP000653730">
    <property type="component" value="Unassembled WGS sequence"/>
</dbReference>
<keyword evidence="7" id="KW-1185">Reference proteome</keyword>
<proteinExistence type="predicted"/>